<feature type="region of interest" description="Disordered" evidence="1">
    <location>
        <begin position="1"/>
        <end position="48"/>
    </location>
</feature>
<gene>
    <name evidence="2" type="ORF">MRATA1EN1_LOCUS252</name>
</gene>
<feature type="region of interest" description="Disordered" evidence="1">
    <location>
        <begin position="65"/>
        <end position="84"/>
    </location>
</feature>
<sequence length="84" mass="8770">MDSQSAKSNRKGLPSLSRVRSGHPGSSSSFSGAELGRPSSDSRGVVRQLVVSPGVRRQGAECTVSGWGGMGNRRDATLRLGLQT</sequence>
<evidence type="ECO:0000256" key="1">
    <source>
        <dbReference type="SAM" id="MobiDB-lite"/>
    </source>
</evidence>
<dbReference type="Proteomes" id="UP001176941">
    <property type="component" value="Chromosome 1"/>
</dbReference>
<evidence type="ECO:0000313" key="2">
    <source>
        <dbReference type="EMBL" id="CAI9151290.1"/>
    </source>
</evidence>
<organism evidence="2 3">
    <name type="scientific">Rangifer tarandus platyrhynchus</name>
    <name type="common">Svalbard reindeer</name>
    <dbReference type="NCBI Taxonomy" id="3082113"/>
    <lineage>
        <taxon>Eukaryota</taxon>
        <taxon>Metazoa</taxon>
        <taxon>Chordata</taxon>
        <taxon>Craniata</taxon>
        <taxon>Vertebrata</taxon>
        <taxon>Euteleostomi</taxon>
        <taxon>Mammalia</taxon>
        <taxon>Eutheria</taxon>
        <taxon>Laurasiatheria</taxon>
        <taxon>Artiodactyla</taxon>
        <taxon>Ruminantia</taxon>
        <taxon>Pecora</taxon>
        <taxon>Cervidae</taxon>
        <taxon>Odocoileinae</taxon>
        <taxon>Rangifer</taxon>
    </lineage>
</organism>
<dbReference type="EMBL" id="OX459937">
    <property type="protein sequence ID" value="CAI9151290.1"/>
    <property type="molecule type" value="Genomic_DNA"/>
</dbReference>
<protein>
    <submittedName>
        <fullName evidence="2">Uncharacterized protein</fullName>
    </submittedName>
</protein>
<evidence type="ECO:0000313" key="3">
    <source>
        <dbReference type="Proteomes" id="UP001176941"/>
    </source>
</evidence>
<feature type="compositionally biased region" description="Low complexity" evidence="1">
    <location>
        <begin position="17"/>
        <end position="37"/>
    </location>
</feature>
<keyword evidence="3" id="KW-1185">Reference proteome</keyword>
<accession>A0ABN8XPH1</accession>
<name>A0ABN8XPH1_RANTA</name>
<reference evidence="2" key="1">
    <citation type="submission" date="2023-04" db="EMBL/GenBank/DDBJ databases">
        <authorList>
            <consortium name="ELIXIR-Norway"/>
        </authorList>
    </citation>
    <scope>NUCLEOTIDE SEQUENCE [LARGE SCALE GENOMIC DNA]</scope>
</reference>
<proteinExistence type="predicted"/>